<accession>A0A453DJG4</accession>
<dbReference type="AlphaFoldDB" id="A0A453DJG4"/>
<reference evidence="3" key="2">
    <citation type="journal article" date="2017" name="Nat. Plants">
        <title>The Aegilops tauschii genome reveals multiple impacts of transposons.</title>
        <authorList>
            <person name="Zhao G."/>
            <person name="Zou C."/>
            <person name="Li K."/>
            <person name="Wang K."/>
            <person name="Li T."/>
            <person name="Gao L."/>
            <person name="Zhang X."/>
            <person name="Wang H."/>
            <person name="Yang Z."/>
            <person name="Liu X."/>
            <person name="Jiang W."/>
            <person name="Mao L."/>
            <person name="Kong X."/>
            <person name="Jiao Y."/>
            <person name="Jia J."/>
        </authorList>
    </citation>
    <scope>NUCLEOTIDE SEQUENCE [LARGE SCALE GENOMIC DNA]</scope>
    <source>
        <strain evidence="3">cv. AL8/78</strain>
    </source>
</reference>
<dbReference type="PANTHER" id="PTHR36363">
    <property type="entry name" value="OS04G0687200 PROTEIN"/>
    <property type="match status" value="1"/>
</dbReference>
<reference evidence="2" key="4">
    <citation type="submission" date="2019-03" db="UniProtKB">
        <authorList>
            <consortium name="EnsemblPlants"/>
        </authorList>
    </citation>
    <scope>IDENTIFICATION</scope>
</reference>
<evidence type="ECO:0000256" key="1">
    <source>
        <dbReference type="SAM" id="Phobius"/>
    </source>
</evidence>
<evidence type="ECO:0000313" key="2">
    <source>
        <dbReference type="EnsemblPlants" id="AET2Gv21270500.2"/>
    </source>
</evidence>
<feature type="transmembrane region" description="Helical" evidence="1">
    <location>
        <begin position="14"/>
        <end position="33"/>
    </location>
</feature>
<keyword evidence="1" id="KW-0812">Transmembrane</keyword>
<name>A0A453DJG4_AEGTS</name>
<sequence>SAVAGGGRLQCRHLWAPAGLLSLAHLAFYAAVAHHLRCLNGFRSFLLSFFCYNRFGFDLVE</sequence>
<keyword evidence="1" id="KW-0472">Membrane</keyword>
<proteinExistence type="predicted"/>
<dbReference type="EnsemblPlants" id="AET2Gv21270500.2">
    <property type="protein sequence ID" value="AET2Gv21270500.2"/>
    <property type="gene ID" value="AET2Gv21270500"/>
</dbReference>
<reference evidence="2" key="5">
    <citation type="journal article" date="2021" name="G3 (Bethesda)">
        <title>Aegilops tauschii genome assembly Aet v5.0 features greater sequence contiguity and improved annotation.</title>
        <authorList>
            <person name="Wang L."/>
            <person name="Zhu T."/>
            <person name="Rodriguez J.C."/>
            <person name="Deal K.R."/>
            <person name="Dubcovsky J."/>
            <person name="McGuire P.E."/>
            <person name="Lux T."/>
            <person name="Spannagl M."/>
            <person name="Mayer K.F.X."/>
            <person name="Baldrich P."/>
            <person name="Meyers B.C."/>
            <person name="Huo N."/>
            <person name="Gu Y.Q."/>
            <person name="Zhou H."/>
            <person name="Devos K.M."/>
            <person name="Bennetzen J.L."/>
            <person name="Unver T."/>
            <person name="Budak H."/>
            <person name="Gulick P.J."/>
            <person name="Galiba G."/>
            <person name="Kalapos B."/>
            <person name="Nelson D.R."/>
            <person name="Li P."/>
            <person name="You F.M."/>
            <person name="Luo M.C."/>
            <person name="Dvorak J."/>
        </authorList>
    </citation>
    <scope>NUCLEOTIDE SEQUENCE [LARGE SCALE GENOMIC DNA]</scope>
    <source>
        <strain evidence="2">cv. AL8/78</strain>
    </source>
</reference>
<keyword evidence="3" id="KW-1185">Reference proteome</keyword>
<dbReference type="Proteomes" id="UP000015105">
    <property type="component" value="Chromosome 2D"/>
</dbReference>
<keyword evidence="1" id="KW-1133">Transmembrane helix</keyword>
<reference evidence="3" key="1">
    <citation type="journal article" date="2014" name="Science">
        <title>Ancient hybridizations among the ancestral genomes of bread wheat.</title>
        <authorList>
            <consortium name="International Wheat Genome Sequencing Consortium,"/>
            <person name="Marcussen T."/>
            <person name="Sandve S.R."/>
            <person name="Heier L."/>
            <person name="Spannagl M."/>
            <person name="Pfeifer M."/>
            <person name="Jakobsen K.S."/>
            <person name="Wulff B.B."/>
            <person name="Steuernagel B."/>
            <person name="Mayer K.F."/>
            <person name="Olsen O.A."/>
        </authorList>
    </citation>
    <scope>NUCLEOTIDE SEQUENCE [LARGE SCALE GENOMIC DNA]</scope>
    <source>
        <strain evidence="3">cv. AL8/78</strain>
    </source>
</reference>
<evidence type="ECO:0000313" key="3">
    <source>
        <dbReference type="Proteomes" id="UP000015105"/>
    </source>
</evidence>
<dbReference type="PANTHER" id="PTHR36363:SF1">
    <property type="entry name" value="OS04G0687200 PROTEIN"/>
    <property type="match status" value="1"/>
</dbReference>
<dbReference type="Gramene" id="AET2Gv21270500.2">
    <property type="protein sequence ID" value="AET2Gv21270500.2"/>
    <property type="gene ID" value="AET2Gv21270500"/>
</dbReference>
<reference evidence="2" key="3">
    <citation type="journal article" date="2017" name="Nature">
        <title>Genome sequence of the progenitor of the wheat D genome Aegilops tauschii.</title>
        <authorList>
            <person name="Luo M.C."/>
            <person name="Gu Y.Q."/>
            <person name="Puiu D."/>
            <person name="Wang H."/>
            <person name="Twardziok S.O."/>
            <person name="Deal K.R."/>
            <person name="Huo N."/>
            <person name="Zhu T."/>
            <person name="Wang L."/>
            <person name="Wang Y."/>
            <person name="McGuire P.E."/>
            <person name="Liu S."/>
            <person name="Long H."/>
            <person name="Ramasamy R.K."/>
            <person name="Rodriguez J.C."/>
            <person name="Van S.L."/>
            <person name="Yuan L."/>
            <person name="Wang Z."/>
            <person name="Xia Z."/>
            <person name="Xiao L."/>
            <person name="Anderson O.D."/>
            <person name="Ouyang S."/>
            <person name="Liang Y."/>
            <person name="Zimin A.V."/>
            <person name="Pertea G."/>
            <person name="Qi P."/>
            <person name="Bennetzen J.L."/>
            <person name="Dai X."/>
            <person name="Dawson M.W."/>
            <person name="Muller H.G."/>
            <person name="Kugler K."/>
            <person name="Rivarola-Duarte L."/>
            <person name="Spannagl M."/>
            <person name="Mayer K.F.X."/>
            <person name="Lu F.H."/>
            <person name="Bevan M.W."/>
            <person name="Leroy P."/>
            <person name="Li P."/>
            <person name="You F.M."/>
            <person name="Sun Q."/>
            <person name="Liu Z."/>
            <person name="Lyons E."/>
            <person name="Wicker T."/>
            <person name="Salzberg S.L."/>
            <person name="Devos K.M."/>
            <person name="Dvorak J."/>
        </authorList>
    </citation>
    <scope>NUCLEOTIDE SEQUENCE [LARGE SCALE GENOMIC DNA]</scope>
    <source>
        <strain evidence="2">cv. AL8/78</strain>
    </source>
</reference>
<protein>
    <submittedName>
        <fullName evidence="2">Uncharacterized protein</fullName>
    </submittedName>
</protein>
<organism evidence="2 3">
    <name type="scientific">Aegilops tauschii subsp. strangulata</name>
    <name type="common">Goatgrass</name>
    <dbReference type="NCBI Taxonomy" id="200361"/>
    <lineage>
        <taxon>Eukaryota</taxon>
        <taxon>Viridiplantae</taxon>
        <taxon>Streptophyta</taxon>
        <taxon>Embryophyta</taxon>
        <taxon>Tracheophyta</taxon>
        <taxon>Spermatophyta</taxon>
        <taxon>Magnoliopsida</taxon>
        <taxon>Liliopsida</taxon>
        <taxon>Poales</taxon>
        <taxon>Poaceae</taxon>
        <taxon>BOP clade</taxon>
        <taxon>Pooideae</taxon>
        <taxon>Triticodae</taxon>
        <taxon>Triticeae</taxon>
        <taxon>Triticinae</taxon>
        <taxon>Aegilops</taxon>
    </lineage>
</organism>